<dbReference type="WBParaSite" id="PgE115_g001_t01">
    <property type="protein sequence ID" value="PgE115_g001_t01"/>
    <property type="gene ID" value="PgE115_g001"/>
</dbReference>
<dbReference type="AlphaFoldDB" id="A0A915A599"/>
<accession>A0A915A599</accession>
<dbReference type="InterPro" id="IPR008952">
    <property type="entry name" value="Tetraspanin_EC2_sf"/>
</dbReference>
<reference evidence="2" key="1">
    <citation type="submission" date="2022-11" db="UniProtKB">
        <authorList>
            <consortium name="WormBaseParasite"/>
        </authorList>
    </citation>
    <scope>IDENTIFICATION</scope>
</reference>
<dbReference type="Gene3D" id="1.10.1450.10">
    <property type="entry name" value="Tetraspanin"/>
    <property type="match status" value="1"/>
</dbReference>
<dbReference type="SUPFAM" id="SSF48652">
    <property type="entry name" value="Tetraspanin"/>
    <property type="match status" value="1"/>
</dbReference>
<protein>
    <submittedName>
        <fullName evidence="2">Uncharacterized protein</fullName>
    </submittedName>
</protein>
<dbReference type="Proteomes" id="UP000887569">
    <property type="component" value="Unplaced"/>
</dbReference>
<organism evidence="1 2">
    <name type="scientific">Parascaris univalens</name>
    <name type="common">Nematode worm</name>
    <dbReference type="NCBI Taxonomy" id="6257"/>
    <lineage>
        <taxon>Eukaryota</taxon>
        <taxon>Metazoa</taxon>
        <taxon>Ecdysozoa</taxon>
        <taxon>Nematoda</taxon>
        <taxon>Chromadorea</taxon>
        <taxon>Rhabditida</taxon>
        <taxon>Spirurina</taxon>
        <taxon>Ascaridomorpha</taxon>
        <taxon>Ascaridoidea</taxon>
        <taxon>Ascarididae</taxon>
        <taxon>Parascaris</taxon>
    </lineage>
</organism>
<proteinExistence type="predicted"/>
<evidence type="ECO:0000313" key="1">
    <source>
        <dbReference type="Proteomes" id="UP000887569"/>
    </source>
</evidence>
<keyword evidence="1" id="KW-1185">Reference proteome</keyword>
<evidence type="ECO:0000313" key="2">
    <source>
        <dbReference type="WBParaSite" id="PgE115_g001_t01"/>
    </source>
</evidence>
<name>A0A915A599_PARUN</name>
<sequence>FTVISDMSRSVMSTDATNIDITKEDDPQQTGIRDITQNYEVLFALDRALSTVASVQRTLHCCGLESSEDWLNHFSGNFAIVEPSRYKVWWMNTSRPSRFPLSCCSWDALCGNKISANERIVGGNIFPSHYFCHTQLFPN</sequence>
<dbReference type="GO" id="GO:0016020">
    <property type="term" value="C:membrane"/>
    <property type="evidence" value="ECO:0007669"/>
    <property type="project" value="InterPro"/>
</dbReference>